<dbReference type="PANTHER" id="PTHR11926">
    <property type="entry name" value="GLUCOSYL/GLUCURONOSYL TRANSFERASES"/>
    <property type="match status" value="1"/>
</dbReference>
<organism evidence="2">
    <name type="scientific">Anthurium amnicola</name>
    <dbReference type="NCBI Taxonomy" id="1678845"/>
    <lineage>
        <taxon>Eukaryota</taxon>
        <taxon>Viridiplantae</taxon>
        <taxon>Streptophyta</taxon>
        <taxon>Embryophyta</taxon>
        <taxon>Tracheophyta</taxon>
        <taxon>Spermatophyta</taxon>
        <taxon>Magnoliopsida</taxon>
        <taxon>Liliopsida</taxon>
        <taxon>Araceae</taxon>
        <taxon>Pothoideae</taxon>
        <taxon>Potheae</taxon>
        <taxon>Anthurium</taxon>
    </lineage>
</organism>
<reference evidence="2" key="1">
    <citation type="submission" date="2015-07" db="EMBL/GenBank/DDBJ databases">
        <title>Transcriptome Assembly of Anthurium amnicola.</title>
        <authorList>
            <person name="Suzuki J."/>
        </authorList>
    </citation>
    <scope>NUCLEOTIDE SEQUENCE</scope>
</reference>
<dbReference type="GO" id="GO:0080044">
    <property type="term" value="F:quercetin 7-O-glucosyltransferase activity"/>
    <property type="evidence" value="ECO:0007669"/>
    <property type="project" value="TreeGrafter"/>
</dbReference>
<dbReference type="GO" id="GO:0080043">
    <property type="term" value="F:quercetin 3-O-glucosyltransferase activity"/>
    <property type="evidence" value="ECO:0007669"/>
    <property type="project" value="TreeGrafter"/>
</dbReference>
<gene>
    <name evidence="2" type="primary">UGT83A1_2</name>
    <name evidence="2" type="ORF">g.64599</name>
</gene>
<evidence type="ECO:0000313" key="2">
    <source>
        <dbReference type="EMBL" id="JAT40311.1"/>
    </source>
</evidence>
<name>A0A1D1XDL8_9ARAE</name>
<comment type="similarity">
    <text evidence="1">Belongs to the UDP-glycosyltransferase family.</text>
</comment>
<dbReference type="EMBL" id="GDJX01027625">
    <property type="protein sequence ID" value="JAT40311.1"/>
    <property type="molecule type" value="Transcribed_RNA"/>
</dbReference>
<protein>
    <submittedName>
        <fullName evidence="2">UDP-glycosyltransferase 83A1</fullName>
    </submittedName>
</protein>
<dbReference type="PANTHER" id="PTHR11926:SF1412">
    <property type="entry name" value="UDP-GLYCOSYLTRANSFERASE 83A1-LIKE"/>
    <property type="match status" value="1"/>
</dbReference>
<dbReference type="Gene3D" id="3.40.50.2000">
    <property type="entry name" value="Glycogen Phosphorylase B"/>
    <property type="match status" value="1"/>
</dbReference>
<evidence type="ECO:0000256" key="1">
    <source>
        <dbReference type="ARBA" id="ARBA00009995"/>
    </source>
</evidence>
<keyword evidence="2" id="KW-0808">Transferase</keyword>
<feature type="non-terminal residue" evidence="2">
    <location>
        <position position="1"/>
    </location>
</feature>
<dbReference type="FunFam" id="3.40.50.2000:FF:000108">
    <property type="entry name" value="UDP-glycosyltransferase 83A1"/>
    <property type="match status" value="1"/>
</dbReference>
<sequence>LLAGSHARAHTKAQTQLVEKTELAMGSSPHVLVVPYPAQGHVIPLMEFSHCLVDAGFRVTFVNTDHNHRRMVAALSKKAAVEVEQMHLVSVPDGLPPDANRNDVGLLSDSVLRIMTVHLEELIRKTNESDDDKITWVIADESMACALDMAKKMGLRSAAFWPAAAAVLASMLGIPKLIEAGVIDSDGLQKKETFQLGPGMPWMTGAHLVWNLCGDEETQRMIYRYVLGNNRATESAEFIVCNSFADVERPIFGYAANILPVGPLLTGRRFGRPVGHFWLEDSACTAWLDEQPAGSVVYVSFG</sequence>
<accession>A0A1D1XDL8</accession>
<dbReference type="AlphaFoldDB" id="A0A1D1XDL8"/>
<proteinExistence type="inferred from homology"/>
<feature type="non-terminal residue" evidence="2">
    <location>
        <position position="302"/>
    </location>
</feature>
<dbReference type="SUPFAM" id="SSF53756">
    <property type="entry name" value="UDP-Glycosyltransferase/glycogen phosphorylase"/>
    <property type="match status" value="1"/>
</dbReference>